<evidence type="ECO:0000256" key="4">
    <source>
        <dbReference type="ARBA" id="ARBA00023242"/>
    </source>
</evidence>
<dbReference type="InParanoid" id="A0A1S3J9F2"/>
<feature type="compositionally biased region" description="Low complexity" evidence="6">
    <location>
        <begin position="263"/>
        <end position="273"/>
    </location>
</feature>
<dbReference type="STRING" id="7574.A0A1S3J9F2"/>
<evidence type="ECO:0000259" key="7">
    <source>
        <dbReference type="PROSITE" id="PS50118"/>
    </source>
</evidence>
<dbReference type="AlphaFoldDB" id="A0A1S3J9F2"/>
<dbReference type="InterPro" id="IPR021934">
    <property type="entry name" value="Sox_C"/>
</dbReference>
<dbReference type="GO" id="GO:0005634">
    <property type="term" value="C:nucleus"/>
    <property type="evidence" value="ECO:0007669"/>
    <property type="project" value="UniProtKB-UniRule"/>
</dbReference>
<accession>A0A1S3J9F2</accession>
<dbReference type="InterPro" id="IPR050140">
    <property type="entry name" value="SRY-related_HMG-box_TF-like"/>
</dbReference>
<feature type="compositionally biased region" description="Polar residues" evidence="6">
    <location>
        <begin position="201"/>
        <end position="210"/>
    </location>
</feature>
<dbReference type="GeneID" id="106170971"/>
<dbReference type="GO" id="GO:0000978">
    <property type="term" value="F:RNA polymerase II cis-regulatory region sequence-specific DNA binding"/>
    <property type="evidence" value="ECO:0007669"/>
    <property type="project" value="TreeGrafter"/>
</dbReference>
<dbReference type="InterPro" id="IPR036910">
    <property type="entry name" value="HMG_box_dom_sf"/>
</dbReference>
<dbReference type="KEGG" id="lak:106170971"/>
<dbReference type="InterPro" id="IPR009071">
    <property type="entry name" value="HMG_box_dom"/>
</dbReference>
<feature type="compositionally biased region" description="Polar residues" evidence="6">
    <location>
        <begin position="218"/>
        <end position="227"/>
    </location>
</feature>
<evidence type="ECO:0000256" key="3">
    <source>
        <dbReference type="ARBA" id="ARBA00023163"/>
    </source>
</evidence>
<feature type="domain" description="HMG box" evidence="7">
    <location>
        <begin position="64"/>
        <end position="132"/>
    </location>
</feature>
<feature type="DNA-binding region" description="HMG box" evidence="5">
    <location>
        <begin position="64"/>
        <end position="132"/>
    </location>
</feature>
<dbReference type="PROSITE" id="PS51516">
    <property type="entry name" value="SOX_C"/>
    <property type="match status" value="1"/>
</dbReference>
<keyword evidence="2 5" id="KW-0238">DNA-binding</keyword>
<feature type="region of interest" description="Disordered" evidence="6">
    <location>
        <begin position="201"/>
        <end position="273"/>
    </location>
</feature>
<reference evidence="10" key="1">
    <citation type="submission" date="2025-08" db="UniProtKB">
        <authorList>
            <consortium name="RefSeq"/>
        </authorList>
    </citation>
    <scope>IDENTIFICATION</scope>
    <source>
        <tissue evidence="10">Gonads</tissue>
    </source>
</reference>
<dbReference type="PANTHER" id="PTHR10270:SF317">
    <property type="entry name" value="TRANSCRIPTION FACTOR SOX-15-RELATED"/>
    <property type="match status" value="1"/>
</dbReference>
<dbReference type="RefSeq" id="XP_013406499.1">
    <property type="nucleotide sequence ID" value="XM_013551045.1"/>
</dbReference>
<dbReference type="SUPFAM" id="SSF47095">
    <property type="entry name" value="HMG-box"/>
    <property type="match status" value="1"/>
</dbReference>
<dbReference type="OrthoDB" id="6247875at2759"/>
<sequence length="495" mass="55662">MDFLQMDHTSLHHHHHHPNYSMQNYRLPPHTPLDSSMGYKWLEKCNTRPVTESSPRGKRAEPRIRRPMNAFMVWAKAERKRLADENPDVHNADLSKMLGRKWKSLPLTEKRPFVEEAERLRVLHMQEHPDYKYRPRRRKHPKRTCKRMVQGAPGFQVSTTAVAPATPNAVPSSVTMATPCSMAATPKKEHMNSSCNFPITPESSPCSSPNLDHPRPSSPTYSSMQDFSNDEYEDSMTGPPSGLLTPESPMEPRDGHVFKFPPSTSISNDTTSSSINELVRRFSPSGNPWFEKPVAPTSVNLTNTSEHLVTLRALVQRRHPSNMVYSNMNCRMASMVGSDHTMSRPSATQSPPPLCHMGPPSFPQHPTHPEPPVLSHSGPRVLQAGLPRYAMPPDDVLFEFCKAESLPDVDSSEFDKYLNGPGHEFVNFVSNHNGYHLADEQTMYNEGTGYSPCASYEGQYNVYEGSPVYREERNSYSPNGDSTLISAIASAQTMY</sequence>
<evidence type="ECO:0000256" key="1">
    <source>
        <dbReference type="ARBA" id="ARBA00023015"/>
    </source>
</evidence>
<protein>
    <submittedName>
        <fullName evidence="10">Transcription factor Sox-7</fullName>
    </submittedName>
</protein>
<dbReference type="SMART" id="SM00398">
    <property type="entry name" value="HMG"/>
    <property type="match status" value="1"/>
</dbReference>
<evidence type="ECO:0000259" key="8">
    <source>
        <dbReference type="PROSITE" id="PS51516"/>
    </source>
</evidence>
<feature type="domain" description="Sox C-terminal" evidence="8">
    <location>
        <begin position="340"/>
        <end position="495"/>
    </location>
</feature>
<keyword evidence="1" id="KW-0805">Transcription regulation</keyword>
<dbReference type="Proteomes" id="UP000085678">
    <property type="component" value="Unplaced"/>
</dbReference>
<evidence type="ECO:0000313" key="9">
    <source>
        <dbReference type="Proteomes" id="UP000085678"/>
    </source>
</evidence>
<evidence type="ECO:0000313" key="10">
    <source>
        <dbReference type="RefSeq" id="XP_013406499.1"/>
    </source>
</evidence>
<evidence type="ECO:0000256" key="5">
    <source>
        <dbReference type="PROSITE-ProRule" id="PRU00267"/>
    </source>
</evidence>
<gene>
    <name evidence="10" type="primary">LOC106170971</name>
</gene>
<name>A0A1S3J9F2_LINAN</name>
<organism evidence="9 10">
    <name type="scientific">Lingula anatina</name>
    <name type="common">Brachiopod</name>
    <name type="synonym">Lingula unguis</name>
    <dbReference type="NCBI Taxonomy" id="7574"/>
    <lineage>
        <taxon>Eukaryota</taxon>
        <taxon>Metazoa</taxon>
        <taxon>Spiralia</taxon>
        <taxon>Lophotrochozoa</taxon>
        <taxon>Brachiopoda</taxon>
        <taxon>Linguliformea</taxon>
        <taxon>Lingulata</taxon>
        <taxon>Lingulida</taxon>
        <taxon>Linguloidea</taxon>
        <taxon>Lingulidae</taxon>
        <taxon>Lingula</taxon>
    </lineage>
</organism>
<proteinExistence type="predicted"/>
<dbReference type="PROSITE" id="PS50118">
    <property type="entry name" value="HMG_BOX_2"/>
    <property type="match status" value="1"/>
</dbReference>
<evidence type="ECO:0000256" key="2">
    <source>
        <dbReference type="ARBA" id="ARBA00023125"/>
    </source>
</evidence>
<evidence type="ECO:0000256" key="6">
    <source>
        <dbReference type="SAM" id="MobiDB-lite"/>
    </source>
</evidence>
<dbReference type="Gene3D" id="1.10.30.10">
    <property type="entry name" value="High mobility group box domain"/>
    <property type="match status" value="1"/>
</dbReference>
<dbReference type="CDD" id="cd22032">
    <property type="entry name" value="HMG-box_SoxF"/>
    <property type="match status" value="1"/>
</dbReference>
<dbReference type="GO" id="GO:0030154">
    <property type="term" value="P:cell differentiation"/>
    <property type="evidence" value="ECO:0007669"/>
    <property type="project" value="TreeGrafter"/>
</dbReference>
<keyword evidence="3" id="KW-0804">Transcription</keyword>
<feature type="region of interest" description="Disordered" evidence="6">
    <location>
        <begin position="338"/>
        <end position="375"/>
    </location>
</feature>
<keyword evidence="9" id="KW-1185">Reference proteome</keyword>
<dbReference type="PANTHER" id="PTHR10270">
    <property type="entry name" value="SOX TRANSCRIPTION FACTOR"/>
    <property type="match status" value="1"/>
</dbReference>
<dbReference type="GO" id="GO:0001228">
    <property type="term" value="F:DNA-binding transcription activator activity, RNA polymerase II-specific"/>
    <property type="evidence" value="ECO:0007669"/>
    <property type="project" value="TreeGrafter"/>
</dbReference>
<keyword evidence="4 5" id="KW-0539">Nucleus</keyword>
<dbReference type="Pfam" id="PF00505">
    <property type="entry name" value="HMG_box"/>
    <property type="match status" value="1"/>
</dbReference>
<dbReference type="FunFam" id="1.10.30.10:FF:000008">
    <property type="entry name" value="transcription factor SOX-7"/>
    <property type="match status" value="1"/>
</dbReference>